<protein>
    <submittedName>
        <fullName evidence="1">ELMOD</fullName>
    </submittedName>
</protein>
<sequence length="217" mass="24782">MHRVTGKCELQRILDKAQPGARTSNHIEHCLRRSRNAKIRALVNEDVDIANSVVMLLHAKSIPNEMCAEITLRLGQIIGYTRIVSKVEMVRQRKHNVDISEYEHHLRQIWNILQPNMTLTGMKSKQWAEIGSLSFFLSKPITLSFFLPNPITLSFYHSLFLSFSLTRSLSLSVFLPNPITLSFFLPNPITLSFFLPNPITLSFFLSNPITLSFCLSP</sequence>
<name>A0A812ECB2_ACAPH</name>
<reference evidence="1" key="1">
    <citation type="submission" date="2021-01" db="EMBL/GenBank/DDBJ databases">
        <authorList>
            <person name="Li R."/>
            <person name="Bekaert M."/>
        </authorList>
    </citation>
    <scope>NUCLEOTIDE SEQUENCE</scope>
    <source>
        <strain evidence="1">Farmed</strain>
    </source>
</reference>
<evidence type="ECO:0000313" key="1">
    <source>
        <dbReference type="EMBL" id="CAE1320158.1"/>
    </source>
</evidence>
<proteinExistence type="predicted"/>
<organism evidence="1 2">
    <name type="scientific">Acanthosepion pharaonis</name>
    <name type="common">Pharaoh cuttlefish</name>
    <name type="synonym">Sepia pharaonis</name>
    <dbReference type="NCBI Taxonomy" id="158019"/>
    <lineage>
        <taxon>Eukaryota</taxon>
        <taxon>Metazoa</taxon>
        <taxon>Spiralia</taxon>
        <taxon>Lophotrochozoa</taxon>
        <taxon>Mollusca</taxon>
        <taxon>Cephalopoda</taxon>
        <taxon>Coleoidea</taxon>
        <taxon>Decapodiformes</taxon>
        <taxon>Sepiida</taxon>
        <taxon>Sepiina</taxon>
        <taxon>Sepiidae</taxon>
        <taxon>Acanthosepion</taxon>
    </lineage>
</organism>
<dbReference type="Proteomes" id="UP000597762">
    <property type="component" value="Unassembled WGS sequence"/>
</dbReference>
<dbReference type="OrthoDB" id="67155at2759"/>
<dbReference type="EMBL" id="CAHIKZ030005157">
    <property type="protein sequence ID" value="CAE1320158.1"/>
    <property type="molecule type" value="Genomic_DNA"/>
</dbReference>
<accession>A0A812ECB2</accession>
<keyword evidence="2" id="KW-1185">Reference proteome</keyword>
<dbReference type="AlphaFoldDB" id="A0A812ECB2"/>
<comment type="caution">
    <text evidence="1">The sequence shown here is derived from an EMBL/GenBank/DDBJ whole genome shotgun (WGS) entry which is preliminary data.</text>
</comment>
<gene>
    <name evidence="1" type="ORF">SPHA_70421</name>
</gene>
<evidence type="ECO:0000313" key="2">
    <source>
        <dbReference type="Proteomes" id="UP000597762"/>
    </source>
</evidence>